<reference evidence="2 3" key="1">
    <citation type="journal article" date="2015" name="PLoS Pathog.">
        <title>Evolution of genome size and complexity in the rhabdoviridae.</title>
        <authorList>
            <person name="Walker P.J."/>
            <person name="Firth C."/>
            <person name="Widen S.G."/>
            <person name="Blasdell K.R."/>
            <person name="Guzman H."/>
            <person name="Wood T.G."/>
            <person name="Paradkar P.N."/>
            <person name="Holmes E.C."/>
            <person name="Tesh R.B."/>
            <person name="Vasilakis N."/>
        </authorList>
    </citation>
    <scope>NUCLEOTIDE SEQUENCE [LARGE SCALE GENOMIC DNA]</scope>
    <source>
        <strain evidence="2 3">DakAnD5314</strain>
    </source>
</reference>
<sequence>MLSSRDKIKTIAAKGFFRDIEGKTFEEDHGEENHEEQNPKLTQEFVKQKGLLDAKEEEEGFDEVVEVIEEDGSNLDLEEDIQLMISQSSESEAEGAGEQDEVSSVIQQPGFFETDSKHLMMSDELEEHLSSQEFVAMNEDNEMNGSVNVSLPKIKISEVSTQQELDDLCMGMFHVFASHLGWSVIPMHSQVQQDRLILNVKQIREIKRQVSTSSTDLEPPMIENLSKVNLGRSSETCNERGKERLREFVEKLTAGQIRFAKKKKNGFIALTLETPGVTLDLIQRALEAYPEDKDVIDMILRESNMLTLVKTLCTYP</sequence>
<evidence type="ECO:0000313" key="2">
    <source>
        <dbReference type="EMBL" id="AJR28569.1"/>
    </source>
</evidence>
<dbReference type="OrthoDB" id="30989at10239"/>
<dbReference type="RefSeq" id="YP_009362196.1">
    <property type="nucleotide sequence ID" value="NC_034540.1"/>
</dbReference>
<accession>A0A0D3R1H5</accession>
<name>A0A0D3R1H5_9RHAB</name>
<feature type="region of interest" description="Disordered" evidence="1">
    <location>
        <begin position="22"/>
        <end position="41"/>
    </location>
</feature>
<dbReference type="KEGG" id="vg:37627376"/>
<feature type="compositionally biased region" description="Basic and acidic residues" evidence="1">
    <location>
        <begin position="22"/>
        <end position="38"/>
    </location>
</feature>
<proteinExistence type="predicted"/>
<organism evidence="2 3">
    <name type="scientific">Keuraliba virus</name>
    <dbReference type="NCBI Taxonomy" id="380440"/>
    <lineage>
        <taxon>Viruses</taxon>
        <taxon>Riboviria</taxon>
        <taxon>Orthornavirae</taxon>
        <taxon>Negarnaviricota</taxon>
        <taxon>Haploviricotina</taxon>
        <taxon>Monjiviricetes</taxon>
        <taxon>Mononegavirales</taxon>
        <taxon>Rhabdoviridae</taxon>
        <taxon>Alpharhabdovirinae</taxon>
        <taxon>Ledantevirus</taxon>
        <taxon>Ledantevirus keuraliba</taxon>
    </lineage>
</organism>
<dbReference type="GeneID" id="37627376"/>
<dbReference type="Proteomes" id="UP000202452">
    <property type="component" value="Segment"/>
</dbReference>
<dbReference type="EMBL" id="KM205021">
    <property type="protein sequence ID" value="AJR28569.1"/>
    <property type="molecule type" value="Viral_cRNA"/>
</dbReference>
<evidence type="ECO:0000313" key="3">
    <source>
        <dbReference type="Proteomes" id="UP000202452"/>
    </source>
</evidence>
<evidence type="ECO:0000256" key="1">
    <source>
        <dbReference type="SAM" id="MobiDB-lite"/>
    </source>
</evidence>
<keyword evidence="3" id="KW-1185">Reference proteome</keyword>
<protein>
    <submittedName>
        <fullName evidence="2">Phosphoprotein</fullName>
    </submittedName>
</protein>